<evidence type="ECO:0000256" key="3">
    <source>
        <dbReference type="ARBA" id="ARBA00022598"/>
    </source>
</evidence>
<dbReference type="InterPro" id="IPR004524">
    <property type="entry name" value="Asp-tRNA-ligase_1"/>
</dbReference>
<feature type="binding site" evidence="8">
    <location>
        <position position="226"/>
    </location>
    <ligand>
        <name>ATP</name>
        <dbReference type="ChEBI" id="CHEBI:30616"/>
    </ligand>
</feature>
<dbReference type="PRINTS" id="PR01042">
    <property type="entry name" value="TRNASYNTHASP"/>
</dbReference>
<keyword evidence="5 8" id="KW-0067">ATP-binding</keyword>
<comment type="subcellular location">
    <subcellularLocation>
        <location evidence="8">Cytoplasm</location>
    </subcellularLocation>
</comment>
<feature type="region of interest" description="Aspartate" evidence="8">
    <location>
        <begin position="195"/>
        <end position="198"/>
    </location>
</feature>
<dbReference type="InterPro" id="IPR004364">
    <property type="entry name" value="Aa-tRNA-synt_II"/>
</dbReference>
<dbReference type="GO" id="GO:0005524">
    <property type="term" value="F:ATP binding"/>
    <property type="evidence" value="ECO:0007669"/>
    <property type="project" value="UniProtKB-UniRule"/>
</dbReference>
<reference evidence="10" key="1">
    <citation type="submission" date="2021-01" db="EMBL/GenBank/DDBJ databases">
        <title>Draft genome sequence of Acholeplasmataceae bacterium strain Mahy22.</title>
        <authorList>
            <person name="Watanabe M."/>
            <person name="Kojima H."/>
            <person name="Fukui M."/>
        </authorList>
    </citation>
    <scope>NUCLEOTIDE SEQUENCE</scope>
    <source>
        <strain evidence="10">Mahy22</strain>
    </source>
</reference>
<comment type="similarity">
    <text evidence="1 8">Belongs to the class-II aminoacyl-tRNA synthetase family. Type 1 subfamily.</text>
</comment>
<evidence type="ECO:0000256" key="8">
    <source>
        <dbReference type="HAMAP-Rule" id="MF_00044"/>
    </source>
</evidence>
<dbReference type="NCBIfam" id="NF001750">
    <property type="entry name" value="PRK00476.1"/>
    <property type="match status" value="1"/>
</dbReference>
<dbReference type="SUPFAM" id="SSF55681">
    <property type="entry name" value="Class II aaRS and biotin synthetases"/>
    <property type="match status" value="1"/>
</dbReference>
<comment type="function">
    <text evidence="8">Catalyzes the attachment of L-aspartate to tRNA(Asp) in a two-step reaction: L-aspartate is first activated by ATP to form Asp-AMP and then transferred to the acceptor end of tRNA(Asp).</text>
</comment>
<keyword evidence="6 8" id="KW-0648">Protein biosynthesis</keyword>
<dbReference type="SUPFAM" id="SSF50249">
    <property type="entry name" value="Nucleic acid-binding proteins"/>
    <property type="match status" value="1"/>
</dbReference>
<dbReference type="PANTHER" id="PTHR22594">
    <property type="entry name" value="ASPARTYL/LYSYL-TRNA SYNTHETASE"/>
    <property type="match status" value="1"/>
</dbReference>
<evidence type="ECO:0000313" key="11">
    <source>
        <dbReference type="Proteomes" id="UP000620133"/>
    </source>
</evidence>
<dbReference type="EMBL" id="AP024412">
    <property type="protein sequence ID" value="BCR35979.1"/>
    <property type="molecule type" value="Genomic_DNA"/>
</dbReference>
<feature type="binding site" evidence="8">
    <location>
        <position position="468"/>
    </location>
    <ligand>
        <name>ATP</name>
        <dbReference type="ChEBI" id="CHEBI:30616"/>
    </ligand>
</feature>
<dbReference type="EC" id="6.1.1.12" evidence="8"/>
<evidence type="ECO:0000256" key="4">
    <source>
        <dbReference type="ARBA" id="ARBA00022741"/>
    </source>
</evidence>
<dbReference type="InterPro" id="IPR002312">
    <property type="entry name" value="Asp/Asn-tRNA-synth_IIb"/>
</dbReference>
<dbReference type="GO" id="GO:0006422">
    <property type="term" value="P:aspartyl-tRNA aminoacylation"/>
    <property type="evidence" value="ECO:0007669"/>
    <property type="project" value="UniProtKB-UniRule"/>
</dbReference>
<feature type="domain" description="Aminoacyl-transfer RNA synthetases class-II family profile" evidence="9">
    <location>
        <begin position="141"/>
        <end position="541"/>
    </location>
</feature>
<feature type="binding site" evidence="8">
    <location>
        <position position="171"/>
    </location>
    <ligand>
        <name>L-aspartate</name>
        <dbReference type="ChEBI" id="CHEBI:29991"/>
    </ligand>
</feature>
<dbReference type="InterPro" id="IPR045864">
    <property type="entry name" value="aa-tRNA-synth_II/BPL/LPL"/>
</dbReference>
<keyword evidence="7 8" id="KW-0030">Aminoacyl-tRNA synthetase</keyword>
<dbReference type="Gene3D" id="3.30.930.10">
    <property type="entry name" value="Bira Bifunctional Protein, Domain 2"/>
    <property type="match status" value="1"/>
</dbReference>
<dbReference type="CDD" id="cd04317">
    <property type="entry name" value="EcAspRS_like_N"/>
    <property type="match status" value="1"/>
</dbReference>
<dbReference type="Pfam" id="PF02938">
    <property type="entry name" value="GAD"/>
    <property type="match status" value="1"/>
</dbReference>
<dbReference type="Gene3D" id="2.40.50.140">
    <property type="entry name" value="Nucleic acid-binding proteins"/>
    <property type="match status" value="1"/>
</dbReference>
<comment type="subunit">
    <text evidence="2 8">Homodimer.</text>
</comment>
<dbReference type="RefSeq" id="WP_176239822.1">
    <property type="nucleotide sequence ID" value="NZ_AP024412.1"/>
</dbReference>
<dbReference type="Pfam" id="PF00152">
    <property type="entry name" value="tRNA-synt_2"/>
    <property type="match status" value="1"/>
</dbReference>
<dbReference type="PANTHER" id="PTHR22594:SF5">
    <property type="entry name" value="ASPARTATE--TRNA LIGASE, MITOCHONDRIAL"/>
    <property type="match status" value="1"/>
</dbReference>
<dbReference type="InterPro" id="IPR012340">
    <property type="entry name" value="NA-bd_OB-fold"/>
</dbReference>
<comment type="caution">
    <text evidence="8">Lacks conserved residue(s) required for the propagation of feature annotation.</text>
</comment>
<dbReference type="GO" id="GO:0005737">
    <property type="term" value="C:cytoplasm"/>
    <property type="evidence" value="ECO:0007669"/>
    <property type="project" value="UniProtKB-SubCell"/>
</dbReference>
<keyword evidence="4 8" id="KW-0547">Nucleotide-binding</keyword>
<feature type="binding site" evidence="8">
    <location>
        <begin position="217"/>
        <end position="219"/>
    </location>
    <ligand>
        <name>ATP</name>
        <dbReference type="ChEBI" id="CHEBI:30616"/>
    </ligand>
</feature>
<dbReference type="InterPro" id="IPR047090">
    <property type="entry name" value="AspRS_core"/>
</dbReference>
<dbReference type="SUPFAM" id="SSF55261">
    <property type="entry name" value="GAD domain-like"/>
    <property type="match status" value="1"/>
</dbReference>
<dbReference type="GO" id="GO:0004815">
    <property type="term" value="F:aspartate-tRNA ligase activity"/>
    <property type="evidence" value="ECO:0007669"/>
    <property type="project" value="UniProtKB-UniRule"/>
</dbReference>
<evidence type="ECO:0000259" key="9">
    <source>
        <dbReference type="PROSITE" id="PS50862"/>
    </source>
</evidence>
<evidence type="ECO:0000256" key="6">
    <source>
        <dbReference type="ARBA" id="ARBA00022917"/>
    </source>
</evidence>
<dbReference type="Gene3D" id="3.30.1360.30">
    <property type="entry name" value="GAD-like domain"/>
    <property type="match status" value="1"/>
</dbReference>
<dbReference type="InterPro" id="IPR004365">
    <property type="entry name" value="NA-bd_OB_tRNA"/>
</dbReference>
<dbReference type="Pfam" id="PF01336">
    <property type="entry name" value="tRNA_anti-codon"/>
    <property type="match status" value="1"/>
</dbReference>
<dbReference type="NCBIfam" id="TIGR00459">
    <property type="entry name" value="aspS_bact"/>
    <property type="match status" value="1"/>
</dbReference>
<feature type="binding site" evidence="8">
    <location>
        <position position="436"/>
    </location>
    <ligand>
        <name>L-aspartate</name>
        <dbReference type="ChEBI" id="CHEBI:29991"/>
    </ligand>
</feature>
<comment type="catalytic activity">
    <reaction evidence="8">
        <text>tRNA(Asp) + L-aspartate + ATP = L-aspartyl-tRNA(Asp) + AMP + diphosphate</text>
        <dbReference type="Rhea" id="RHEA:19649"/>
        <dbReference type="Rhea" id="RHEA-COMP:9660"/>
        <dbReference type="Rhea" id="RHEA-COMP:9678"/>
        <dbReference type="ChEBI" id="CHEBI:29991"/>
        <dbReference type="ChEBI" id="CHEBI:30616"/>
        <dbReference type="ChEBI" id="CHEBI:33019"/>
        <dbReference type="ChEBI" id="CHEBI:78442"/>
        <dbReference type="ChEBI" id="CHEBI:78516"/>
        <dbReference type="ChEBI" id="CHEBI:456215"/>
        <dbReference type="EC" id="6.1.1.12"/>
    </reaction>
</comment>
<name>A0A7U9XW36_9MOLU</name>
<keyword evidence="8" id="KW-0963">Cytoplasm</keyword>
<proteinExistence type="inferred from homology"/>
<feature type="binding site" evidence="8">
    <location>
        <position position="217"/>
    </location>
    <ligand>
        <name>L-aspartate</name>
        <dbReference type="ChEBI" id="CHEBI:29991"/>
    </ligand>
</feature>
<dbReference type="InterPro" id="IPR047089">
    <property type="entry name" value="Asp-tRNA-ligase_1_N"/>
</dbReference>
<accession>A0A7U9XW36</accession>
<evidence type="ECO:0000313" key="10">
    <source>
        <dbReference type="EMBL" id="BCR35979.1"/>
    </source>
</evidence>
<organism evidence="10 11">
    <name type="scientific">Mariniplasma anaerobium</name>
    <dbReference type="NCBI Taxonomy" id="2735436"/>
    <lineage>
        <taxon>Bacteria</taxon>
        <taxon>Bacillati</taxon>
        <taxon>Mycoplasmatota</taxon>
        <taxon>Mollicutes</taxon>
        <taxon>Acholeplasmatales</taxon>
        <taxon>Acholeplasmataceae</taxon>
        <taxon>Mariniplasma</taxon>
    </lineage>
</organism>
<evidence type="ECO:0000256" key="7">
    <source>
        <dbReference type="ARBA" id="ARBA00023146"/>
    </source>
</evidence>
<keyword evidence="3 8" id="KW-0436">Ligase</keyword>
<protein>
    <recommendedName>
        <fullName evidence="8">Aspartate--tRNA ligase</fullName>
        <ecNumber evidence="8">6.1.1.12</ecNumber>
    </recommendedName>
    <alternativeName>
        <fullName evidence="8">Aspartyl-tRNA synthetase</fullName>
        <shortName evidence="8">AspRS</shortName>
    </alternativeName>
</protein>
<dbReference type="Proteomes" id="UP000620133">
    <property type="component" value="Chromosome"/>
</dbReference>
<dbReference type="InterPro" id="IPR004115">
    <property type="entry name" value="GAD-like_sf"/>
</dbReference>
<evidence type="ECO:0000256" key="1">
    <source>
        <dbReference type="ARBA" id="ARBA00006303"/>
    </source>
</evidence>
<keyword evidence="11" id="KW-1185">Reference proteome</keyword>
<gene>
    <name evidence="8 10" type="primary">aspS</name>
    <name evidence="10" type="ORF">MPAN_008720</name>
</gene>
<feature type="binding site" evidence="8">
    <location>
        <position position="475"/>
    </location>
    <ligand>
        <name>L-aspartate</name>
        <dbReference type="ChEBI" id="CHEBI:29991"/>
    </ligand>
</feature>
<evidence type="ECO:0000256" key="2">
    <source>
        <dbReference type="ARBA" id="ARBA00011738"/>
    </source>
</evidence>
<feature type="binding site" evidence="8">
    <location>
        <begin position="520"/>
        <end position="523"/>
    </location>
    <ligand>
        <name>ATP</name>
        <dbReference type="ChEBI" id="CHEBI:30616"/>
    </ligand>
</feature>
<dbReference type="CDD" id="cd00777">
    <property type="entry name" value="AspRS_core"/>
    <property type="match status" value="1"/>
</dbReference>
<dbReference type="InterPro" id="IPR006195">
    <property type="entry name" value="aa-tRNA-synth_II"/>
</dbReference>
<sequence length="571" mass="65501">MKYTHNNNELNISNVLQEVFLKGWVQKSRNLGGLIFIDLRDRFGVTQLMVKPDNAFYEVALKIRSEFVIEVKGIVVERESKNSGMSTGQIEIDVKELTVLSAAETPPITVSDDTDALEETRLKYRYLDLRRPVMQNFLIQRHKITQSIRSVLVKEGFYELDTPILGKSTPEGARDYLVPSRLYAGHFYALPQSPQIYKQLFMVAGFEKYFQMAKCFRDEDLRADRQPEFTQVDIEASFIDEEDIQGLIERIMKHTFKEVLDVDVNIPFLKMSYKEAMEKYGTDKPDMRYELLINEYKDAFKAIDIPLFNEKAFVKGILLEKGASLTRKQIDKLQDLVKKNHGDALVFIKNQEGVYSGSINKFMSPENYQSLNLKDQDILFLVPGNDEQALNALGALRIELAKTFNLIDENVYKFLWVTQWPLLEYDEDEKRFYAKHHPFTAPSDASQLKTNPKEAMAKAYDIVLNGYEIGGGSIRIHNQEVQKLMFETLGLSDQEVKHRFGFFVDALKYGTPPHGGLALGLDRIVMLMTHTANIKDVIAFPKTQSAKDQMMQAPSDVDQVQLDELHLKIGE</sequence>
<dbReference type="InterPro" id="IPR029351">
    <property type="entry name" value="GAD_dom"/>
</dbReference>
<dbReference type="PROSITE" id="PS50862">
    <property type="entry name" value="AA_TRNA_LIGASE_II"/>
    <property type="match status" value="1"/>
</dbReference>
<dbReference type="KEGG" id="manr:MPAN_008720"/>
<evidence type="ECO:0000256" key="5">
    <source>
        <dbReference type="ARBA" id="ARBA00022840"/>
    </source>
</evidence>
<dbReference type="AlphaFoldDB" id="A0A7U9XW36"/>
<dbReference type="HAMAP" id="MF_00044">
    <property type="entry name" value="Asp_tRNA_synth_type1"/>
    <property type="match status" value="1"/>
</dbReference>
<dbReference type="GO" id="GO:0003676">
    <property type="term" value="F:nucleic acid binding"/>
    <property type="evidence" value="ECO:0007669"/>
    <property type="project" value="InterPro"/>
</dbReference>